<reference evidence="3" key="1">
    <citation type="submission" date="2025-08" db="UniProtKB">
        <authorList>
            <consortium name="RefSeq"/>
        </authorList>
    </citation>
    <scope>IDENTIFICATION</scope>
</reference>
<dbReference type="PANTHER" id="PTHR44137:SF61">
    <property type="entry name" value="J DOMAIN-CONTAINING PROTEIN"/>
    <property type="match status" value="1"/>
</dbReference>
<evidence type="ECO:0000313" key="3">
    <source>
        <dbReference type="RefSeq" id="XP_016449061.1"/>
    </source>
</evidence>
<sequence>MGHLRFSLKSEAWNLLSDRAKRMTYDQKHAMRNVGVGNPSMRGRSNGFHNFTIDPARARNSTTANFHPVPVASQPSKPATFWTSCDRCSIKYEYWKVHLNRVLVCPNCHQPFWAKELGAPPVNGHASSNTGPFFQQQQQGTNCHAANGSSASAFNMGIPGHSGFGSNIGANSQQAQDFKLRGCNGVPPYAASPTHVTSNGHPAGQFLEEST</sequence>
<organism evidence="3">
    <name type="scientific">Nicotiana tabacum</name>
    <name type="common">Common tobacco</name>
    <dbReference type="NCBI Taxonomy" id="4097"/>
    <lineage>
        <taxon>Eukaryota</taxon>
        <taxon>Viridiplantae</taxon>
        <taxon>Streptophyta</taxon>
        <taxon>Embryophyta</taxon>
        <taxon>Tracheophyta</taxon>
        <taxon>Spermatophyta</taxon>
        <taxon>Magnoliopsida</taxon>
        <taxon>eudicotyledons</taxon>
        <taxon>Gunneridae</taxon>
        <taxon>Pentapetalae</taxon>
        <taxon>asterids</taxon>
        <taxon>lamiids</taxon>
        <taxon>Solanales</taxon>
        <taxon>Solanaceae</taxon>
        <taxon>Nicotianoideae</taxon>
        <taxon>Nicotianeae</taxon>
        <taxon>Nicotiana</taxon>
    </lineage>
</organism>
<dbReference type="PANTHER" id="PTHR44137">
    <property type="entry name" value="BNAC03G44070D PROTEIN"/>
    <property type="match status" value="1"/>
</dbReference>
<evidence type="ECO:0000256" key="1">
    <source>
        <dbReference type="SAM" id="MobiDB-lite"/>
    </source>
</evidence>
<feature type="domain" description="Zinc beta-ribbon" evidence="2">
    <location>
        <begin position="81"/>
        <end position="114"/>
    </location>
</feature>
<feature type="region of interest" description="Disordered" evidence="1">
    <location>
        <begin position="191"/>
        <end position="211"/>
    </location>
</feature>
<protein>
    <recommendedName>
        <fullName evidence="2">Zinc beta-ribbon domain-containing protein</fullName>
    </recommendedName>
</protein>
<gene>
    <name evidence="3" type="primary">LOC107774108</name>
</gene>
<dbReference type="RefSeq" id="XP_016449061.1">
    <property type="nucleotide sequence ID" value="XM_016593575.1"/>
</dbReference>
<name>A0A1S3Y9W0_TOBAC</name>
<dbReference type="AlphaFoldDB" id="A0A1S3Y9W0"/>
<dbReference type="InterPro" id="IPR056988">
    <property type="entry name" value="Zn_ribbon_pln"/>
</dbReference>
<dbReference type="STRING" id="4097.A0A1S3Y9W0"/>
<dbReference type="OrthoDB" id="10250354at2759"/>
<feature type="region of interest" description="Disordered" evidence="1">
    <location>
        <begin position="124"/>
        <end position="146"/>
    </location>
</feature>
<proteinExistence type="predicted"/>
<accession>A0A1S3Y9W0</accession>
<evidence type="ECO:0000259" key="2">
    <source>
        <dbReference type="Pfam" id="PF23551"/>
    </source>
</evidence>
<dbReference type="KEGG" id="nta:107774108"/>
<dbReference type="Pfam" id="PF23551">
    <property type="entry name" value="Zn_ribbon_20"/>
    <property type="match status" value="1"/>
</dbReference>
<dbReference type="PaxDb" id="4097-A0A1S3Y9W0"/>